<sequence>MQKISLAGCNSGTNQKKNKIVLSIANHPSIFTSFPAILAQPYIVIETARWHLCRFRILVDLPCIYGQYRHIYPVACQLKTVIFLNPILCSYCRVQWKKRGAQKYSLW</sequence>
<dbReference type="AlphaFoldDB" id="A0A9P0JNR4"/>
<name>A0A9P0JNR4_ACAOB</name>
<dbReference type="Proteomes" id="UP001152888">
    <property type="component" value="Unassembled WGS sequence"/>
</dbReference>
<dbReference type="EMBL" id="CAKOFQ010006669">
    <property type="protein sequence ID" value="CAH1957174.1"/>
    <property type="molecule type" value="Genomic_DNA"/>
</dbReference>
<keyword evidence="2" id="KW-1185">Reference proteome</keyword>
<evidence type="ECO:0000313" key="1">
    <source>
        <dbReference type="EMBL" id="CAH1957174.1"/>
    </source>
</evidence>
<reference evidence="1" key="1">
    <citation type="submission" date="2022-03" db="EMBL/GenBank/DDBJ databases">
        <authorList>
            <person name="Sayadi A."/>
        </authorList>
    </citation>
    <scope>NUCLEOTIDE SEQUENCE</scope>
</reference>
<comment type="caution">
    <text evidence="1">The sequence shown here is derived from an EMBL/GenBank/DDBJ whole genome shotgun (WGS) entry which is preliminary data.</text>
</comment>
<proteinExistence type="predicted"/>
<gene>
    <name evidence="1" type="ORF">ACAOBT_LOCUS1933</name>
</gene>
<protein>
    <submittedName>
        <fullName evidence="1">Uncharacterized protein</fullName>
    </submittedName>
</protein>
<accession>A0A9P0JNR4</accession>
<organism evidence="1 2">
    <name type="scientific">Acanthoscelides obtectus</name>
    <name type="common">Bean weevil</name>
    <name type="synonym">Bruchus obtectus</name>
    <dbReference type="NCBI Taxonomy" id="200917"/>
    <lineage>
        <taxon>Eukaryota</taxon>
        <taxon>Metazoa</taxon>
        <taxon>Ecdysozoa</taxon>
        <taxon>Arthropoda</taxon>
        <taxon>Hexapoda</taxon>
        <taxon>Insecta</taxon>
        <taxon>Pterygota</taxon>
        <taxon>Neoptera</taxon>
        <taxon>Endopterygota</taxon>
        <taxon>Coleoptera</taxon>
        <taxon>Polyphaga</taxon>
        <taxon>Cucujiformia</taxon>
        <taxon>Chrysomeloidea</taxon>
        <taxon>Chrysomelidae</taxon>
        <taxon>Bruchinae</taxon>
        <taxon>Bruchini</taxon>
        <taxon>Acanthoscelides</taxon>
    </lineage>
</organism>
<evidence type="ECO:0000313" key="2">
    <source>
        <dbReference type="Proteomes" id="UP001152888"/>
    </source>
</evidence>